<proteinExistence type="predicted"/>
<gene>
    <name evidence="1" type="ORF">DKP91_17280</name>
</gene>
<dbReference type="EMBL" id="QHGU01000307">
    <property type="protein sequence ID" value="PZM51057.1"/>
    <property type="molecule type" value="Genomic_DNA"/>
</dbReference>
<accession>A0AB73TKK9</accession>
<sequence>MRSDSRFFVSNLQDDELIRQIDSLLETITESDKRIFLNYVELTRHIIELDKLFNVFRYNLTNLLKHFTIFTNDLIESTGEKLTEDQYYYQINALTINLISSAKTLTESIEVCMKNFLAEKDFKSFKNKILSKPYDEHFSYRFLLHVRNYSQHGHLPVNIEQQRVYFDLDEILTMPHFDLNEKLKSEIDEIKEDISARFEDFPRISYVYTIAKFNLITTEIYLNYLKEVKPILMEMDKEKNELLLNTKFKLTNSDGKSSDVVFYDFDGENYHCFNRTDNSLSMYASIKKEVKKILREEEQYYKEIKNKNQ</sequence>
<reference evidence="1 2" key="1">
    <citation type="submission" date="2018-05" db="EMBL/GenBank/DDBJ databases">
        <title>Vancomycin-resistant Enterococcus faecium strain from Chelyabinsk, Russia.</title>
        <authorList>
            <person name="Gostev V."/>
            <person name="Goncharov A."/>
            <person name="Kolodzhieva V."/>
            <person name="Suvorov A."/>
            <person name="Sidorenko S."/>
            <person name="Zueva L."/>
        </authorList>
    </citation>
    <scope>NUCLEOTIDE SEQUENCE [LARGE SCALE GENOMIC DNA]</scope>
    <source>
        <strain evidence="1 2">20</strain>
    </source>
</reference>
<dbReference type="GeneID" id="56785745"/>
<comment type="caution">
    <text evidence="1">The sequence shown here is derived from an EMBL/GenBank/DDBJ whole genome shotgun (WGS) entry which is preliminary data.</text>
</comment>
<evidence type="ECO:0000313" key="1">
    <source>
        <dbReference type="EMBL" id="PZM51057.1"/>
    </source>
</evidence>
<evidence type="ECO:0000313" key="2">
    <source>
        <dbReference type="Proteomes" id="UP000249070"/>
    </source>
</evidence>
<organism evidence="1 2">
    <name type="scientific">Enterococcus faecium</name>
    <name type="common">Streptococcus faecium</name>
    <dbReference type="NCBI Taxonomy" id="1352"/>
    <lineage>
        <taxon>Bacteria</taxon>
        <taxon>Bacillati</taxon>
        <taxon>Bacillota</taxon>
        <taxon>Bacilli</taxon>
        <taxon>Lactobacillales</taxon>
        <taxon>Enterococcaceae</taxon>
        <taxon>Enterococcus</taxon>
    </lineage>
</organism>
<name>A0AB73TKK9_ENTFC</name>
<dbReference type="Proteomes" id="UP000249070">
    <property type="component" value="Unassembled WGS sequence"/>
</dbReference>
<dbReference type="RefSeq" id="WP_002344966.1">
    <property type="nucleotide sequence ID" value="NZ_AP022341.1"/>
</dbReference>
<dbReference type="AlphaFoldDB" id="A0AB73TKK9"/>
<protein>
    <submittedName>
        <fullName evidence="1">Uncharacterized protein</fullName>
    </submittedName>
</protein>